<sequence>SCQDMNVHGLEGRMRGLAIMAVDVKSRAKRYEKLDFLGEGQFATVYKARDKITDTIVAIKKVQNISINRTALREIKLLQELHHPNIIGLLDAFGHKSNISLVFDFMETDLEVIIKDTSLVLTPAHIKAYILMTLQGLEYMHQHWVLHRDLKPNNLLLDENGVLKLADFGLAKSFGSPNRVYTHQVVTRWYRSPELLFGARMYGVGVDMWAVGCILAELLLRIPFLAGDSDLDQLTKIFEALGTPTEETWPGVSSLPDYVSFKIFPGTPLEHIFSAAGDDLLELLQGLFTFNPSTRTTATQALKMRYFSNRPGPTPGPQLPRPNCSTEALREKDTVKLKRKIEGQETSKYDIQTHIFYT</sequence>
<evidence type="ECO:0000256" key="6">
    <source>
        <dbReference type="ARBA" id="ARBA00022527"/>
    </source>
</evidence>
<dbReference type="GO" id="GO:0005737">
    <property type="term" value="C:cytoplasm"/>
    <property type="evidence" value="ECO:0007669"/>
    <property type="project" value="TreeGrafter"/>
</dbReference>
<reference evidence="24" key="3">
    <citation type="submission" date="2025-09" db="UniProtKB">
        <authorList>
            <consortium name="Ensembl"/>
        </authorList>
    </citation>
    <scope>IDENTIFICATION</scope>
</reference>
<reference evidence="24" key="2">
    <citation type="submission" date="2025-08" db="UniProtKB">
        <authorList>
            <consortium name="Ensembl"/>
        </authorList>
    </citation>
    <scope>IDENTIFICATION</scope>
</reference>
<dbReference type="SMART" id="SM00220">
    <property type="entry name" value="S_TKc"/>
    <property type="match status" value="1"/>
</dbReference>
<protein>
    <recommendedName>
        <fullName evidence="5">Cyclin-dependent kinase 7</fullName>
        <ecNumber evidence="4">2.7.11.22</ecNumber>
        <ecNumber evidence="3">2.7.11.23</ecNumber>
    </recommendedName>
    <alternativeName>
        <fullName evidence="15">Cell division protein kinase 7</fullName>
    </alternativeName>
</protein>
<evidence type="ECO:0000256" key="15">
    <source>
        <dbReference type="ARBA" id="ARBA00029738"/>
    </source>
</evidence>
<evidence type="ECO:0000256" key="11">
    <source>
        <dbReference type="ARBA" id="ARBA00022777"/>
    </source>
</evidence>
<dbReference type="AlphaFoldDB" id="A0A673A0U4"/>
<feature type="binding site" evidence="20">
    <location>
        <begin position="37"/>
        <end position="45"/>
    </location>
    <ligand>
        <name>ATP</name>
        <dbReference type="ChEBI" id="CHEBI:30616"/>
    </ligand>
</feature>
<evidence type="ECO:0000256" key="14">
    <source>
        <dbReference type="ARBA" id="ARBA00023306"/>
    </source>
</evidence>
<evidence type="ECO:0000256" key="13">
    <source>
        <dbReference type="ARBA" id="ARBA00023242"/>
    </source>
</evidence>
<evidence type="ECO:0000256" key="18">
    <source>
        <dbReference type="ARBA" id="ARBA00049280"/>
    </source>
</evidence>
<keyword evidence="25" id="KW-1185">Reference proteome</keyword>
<evidence type="ECO:0000256" key="17">
    <source>
        <dbReference type="ARBA" id="ARBA00048367"/>
    </source>
</evidence>
<evidence type="ECO:0000256" key="7">
    <source>
        <dbReference type="ARBA" id="ARBA00022553"/>
    </source>
</evidence>
<dbReference type="GO" id="GO:0004693">
    <property type="term" value="F:cyclin-dependent protein serine/threonine kinase activity"/>
    <property type="evidence" value="ECO:0007669"/>
    <property type="project" value="UniProtKB-EC"/>
</dbReference>
<keyword evidence="11" id="KW-0418">Kinase</keyword>
<dbReference type="GO" id="GO:0008353">
    <property type="term" value="F:RNA polymerase II CTD heptapeptide repeat kinase activity"/>
    <property type="evidence" value="ECO:0007669"/>
    <property type="project" value="UniProtKB-EC"/>
</dbReference>
<keyword evidence="13" id="KW-0539">Nucleus</keyword>
<evidence type="ECO:0000259" key="23">
    <source>
        <dbReference type="PROSITE" id="PS50011"/>
    </source>
</evidence>
<dbReference type="GO" id="GO:0051301">
    <property type="term" value="P:cell division"/>
    <property type="evidence" value="ECO:0007669"/>
    <property type="project" value="UniProtKB-KW"/>
</dbReference>
<dbReference type="EC" id="2.7.11.23" evidence="3"/>
<keyword evidence="7" id="KW-0597">Phosphoprotein</keyword>
<dbReference type="InterPro" id="IPR000719">
    <property type="entry name" value="Prot_kinase_dom"/>
</dbReference>
<comment type="subcellular location">
    <subcellularLocation>
        <location evidence="1">Nucleus</location>
    </subcellularLocation>
</comment>
<feature type="binding site" evidence="21">
    <location>
        <position position="61"/>
    </location>
    <ligand>
        <name>ATP</name>
        <dbReference type="ChEBI" id="CHEBI:30616"/>
    </ligand>
</feature>
<dbReference type="PROSITE" id="PS00107">
    <property type="entry name" value="PROTEIN_KINASE_ATP"/>
    <property type="match status" value="1"/>
</dbReference>
<organism evidence="24 25">
    <name type="scientific">Sphaeramia orbicularis</name>
    <name type="common">orbiculate cardinalfish</name>
    <dbReference type="NCBI Taxonomy" id="375764"/>
    <lineage>
        <taxon>Eukaryota</taxon>
        <taxon>Metazoa</taxon>
        <taxon>Chordata</taxon>
        <taxon>Craniata</taxon>
        <taxon>Vertebrata</taxon>
        <taxon>Euteleostomi</taxon>
        <taxon>Actinopterygii</taxon>
        <taxon>Neopterygii</taxon>
        <taxon>Teleostei</taxon>
        <taxon>Neoteleostei</taxon>
        <taxon>Acanthomorphata</taxon>
        <taxon>Gobiaria</taxon>
        <taxon>Kurtiformes</taxon>
        <taxon>Apogonoidei</taxon>
        <taxon>Apogonidae</taxon>
        <taxon>Apogoninae</taxon>
        <taxon>Sphaeramia</taxon>
    </lineage>
</organism>
<keyword evidence="8" id="KW-0132">Cell division</keyword>
<keyword evidence="14" id="KW-0131">Cell cycle</keyword>
<evidence type="ECO:0000313" key="24">
    <source>
        <dbReference type="Ensembl" id="ENSSORP00005022352.1"/>
    </source>
</evidence>
<feature type="binding site" evidence="20">
    <location>
        <position position="60"/>
    </location>
    <ligand>
        <name>ATP</name>
        <dbReference type="ChEBI" id="CHEBI:30616"/>
    </ligand>
</feature>
<evidence type="ECO:0000256" key="10">
    <source>
        <dbReference type="ARBA" id="ARBA00022741"/>
    </source>
</evidence>
<dbReference type="Gene3D" id="3.30.200.20">
    <property type="entry name" value="Phosphorylase Kinase, domain 1"/>
    <property type="match status" value="1"/>
</dbReference>
<keyword evidence="6 22" id="KW-0723">Serine/threonine-protein kinase</keyword>
<dbReference type="CDD" id="cd07841">
    <property type="entry name" value="STKc_CDK7"/>
    <property type="match status" value="1"/>
</dbReference>
<dbReference type="InterPro" id="IPR011009">
    <property type="entry name" value="Kinase-like_dom_sf"/>
</dbReference>
<dbReference type="InterPro" id="IPR008271">
    <property type="entry name" value="Ser/Thr_kinase_AS"/>
</dbReference>
<dbReference type="EC" id="2.7.11.22" evidence="4"/>
<dbReference type="InParanoid" id="A0A673A0U4"/>
<keyword evidence="12 20" id="KW-0067">ATP-binding</keyword>
<dbReference type="InterPro" id="IPR017441">
    <property type="entry name" value="Protein_kinase_ATP_BS"/>
</dbReference>
<evidence type="ECO:0000256" key="4">
    <source>
        <dbReference type="ARBA" id="ARBA00012425"/>
    </source>
</evidence>
<keyword evidence="9" id="KW-0808">Transferase</keyword>
<evidence type="ECO:0000256" key="9">
    <source>
        <dbReference type="ARBA" id="ARBA00022679"/>
    </source>
</evidence>
<evidence type="ECO:0000256" key="16">
    <source>
        <dbReference type="ARBA" id="ARBA00047811"/>
    </source>
</evidence>
<dbReference type="Ensembl" id="ENSSORT00005023011.1">
    <property type="protein sequence ID" value="ENSSORP00005022352.1"/>
    <property type="gene ID" value="ENSSORG00005010889.1"/>
</dbReference>
<dbReference type="PANTHER" id="PTHR24056">
    <property type="entry name" value="CELL DIVISION PROTEIN KINASE"/>
    <property type="match status" value="1"/>
</dbReference>
<dbReference type="FunFam" id="1.10.510.10:FF:000097">
    <property type="entry name" value="Putative cyclin-dependent kinase 7"/>
    <property type="match status" value="1"/>
</dbReference>
<evidence type="ECO:0000256" key="5">
    <source>
        <dbReference type="ARBA" id="ARBA00013901"/>
    </source>
</evidence>
<dbReference type="GO" id="GO:0005524">
    <property type="term" value="F:ATP binding"/>
    <property type="evidence" value="ECO:0007669"/>
    <property type="project" value="UniProtKB-UniRule"/>
</dbReference>
<dbReference type="Gene3D" id="1.10.510.10">
    <property type="entry name" value="Transferase(Phosphotransferase) domain 1"/>
    <property type="match status" value="1"/>
</dbReference>
<evidence type="ECO:0000256" key="3">
    <source>
        <dbReference type="ARBA" id="ARBA00012409"/>
    </source>
</evidence>
<dbReference type="Proteomes" id="UP000472271">
    <property type="component" value="Chromosome 9"/>
</dbReference>
<feature type="active site" description="Proton acceptor" evidence="19">
    <location>
        <position position="149"/>
    </location>
</feature>
<keyword evidence="10 20" id="KW-0547">Nucleotide-binding</keyword>
<evidence type="ECO:0000256" key="12">
    <source>
        <dbReference type="ARBA" id="ARBA00022840"/>
    </source>
</evidence>
<gene>
    <name evidence="24" type="primary">cdk7</name>
</gene>
<dbReference type="InterPro" id="IPR050108">
    <property type="entry name" value="CDK"/>
</dbReference>
<dbReference type="PROSITE" id="PS00108">
    <property type="entry name" value="PROTEIN_KINASE_ST"/>
    <property type="match status" value="1"/>
</dbReference>
<feature type="domain" description="Protein kinase" evidence="23">
    <location>
        <begin position="31"/>
        <end position="307"/>
    </location>
</feature>
<evidence type="ECO:0000256" key="1">
    <source>
        <dbReference type="ARBA" id="ARBA00004123"/>
    </source>
</evidence>
<dbReference type="GO" id="GO:0045944">
    <property type="term" value="P:positive regulation of transcription by RNA polymerase II"/>
    <property type="evidence" value="ECO:0007669"/>
    <property type="project" value="TreeGrafter"/>
</dbReference>
<comment type="catalytic activity">
    <reaction evidence="17">
        <text>L-seryl-[protein] + ATP = O-phospho-L-seryl-[protein] + ADP + H(+)</text>
        <dbReference type="Rhea" id="RHEA:17989"/>
        <dbReference type="Rhea" id="RHEA-COMP:9863"/>
        <dbReference type="Rhea" id="RHEA-COMP:11604"/>
        <dbReference type="ChEBI" id="CHEBI:15378"/>
        <dbReference type="ChEBI" id="CHEBI:29999"/>
        <dbReference type="ChEBI" id="CHEBI:30616"/>
        <dbReference type="ChEBI" id="CHEBI:83421"/>
        <dbReference type="ChEBI" id="CHEBI:456216"/>
        <dbReference type="EC" id="2.7.11.22"/>
    </reaction>
</comment>
<dbReference type="FunCoup" id="A0A673A0U4">
    <property type="interactions" value="1669"/>
</dbReference>
<dbReference type="GO" id="GO:0070985">
    <property type="term" value="C:transcription factor TFIIK complex"/>
    <property type="evidence" value="ECO:0007669"/>
    <property type="project" value="InterPro"/>
</dbReference>
<comment type="similarity">
    <text evidence="2">Belongs to the protein kinase superfamily. CMGC Ser/Thr protein kinase family. CDC2/CDKX subfamily.</text>
</comment>
<evidence type="ECO:0000256" key="19">
    <source>
        <dbReference type="PIRSR" id="PIRSR637770-1"/>
    </source>
</evidence>
<evidence type="ECO:0000256" key="21">
    <source>
        <dbReference type="PROSITE-ProRule" id="PRU10141"/>
    </source>
</evidence>
<dbReference type="Pfam" id="PF00069">
    <property type="entry name" value="Pkinase"/>
    <property type="match status" value="1"/>
</dbReference>
<dbReference type="SUPFAM" id="SSF56112">
    <property type="entry name" value="Protein kinase-like (PK-like)"/>
    <property type="match status" value="1"/>
</dbReference>
<comment type="catalytic activity">
    <reaction evidence="16">
        <text>L-threonyl-[protein] + ATP = O-phospho-L-threonyl-[protein] + ADP + H(+)</text>
        <dbReference type="Rhea" id="RHEA:46608"/>
        <dbReference type="Rhea" id="RHEA-COMP:11060"/>
        <dbReference type="Rhea" id="RHEA-COMP:11605"/>
        <dbReference type="ChEBI" id="CHEBI:15378"/>
        <dbReference type="ChEBI" id="CHEBI:30013"/>
        <dbReference type="ChEBI" id="CHEBI:30616"/>
        <dbReference type="ChEBI" id="CHEBI:61977"/>
        <dbReference type="ChEBI" id="CHEBI:456216"/>
        <dbReference type="EC" id="2.7.11.22"/>
    </reaction>
</comment>
<evidence type="ECO:0000256" key="22">
    <source>
        <dbReference type="RuleBase" id="RU000304"/>
    </source>
</evidence>
<reference evidence="24" key="1">
    <citation type="submission" date="2019-06" db="EMBL/GenBank/DDBJ databases">
        <authorList>
            <consortium name="Wellcome Sanger Institute Data Sharing"/>
        </authorList>
    </citation>
    <scope>NUCLEOTIDE SEQUENCE [LARGE SCALE GENOMIC DNA]</scope>
</reference>
<comment type="catalytic activity">
    <reaction evidence="18">
        <text>[DNA-directed RNA polymerase] + ATP = phospho-[DNA-directed RNA polymerase] + ADP + H(+)</text>
        <dbReference type="Rhea" id="RHEA:10216"/>
        <dbReference type="Rhea" id="RHEA-COMP:11321"/>
        <dbReference type="Rhea" id="RHEA-COMP:11322"/>
        <dbReference type="ChEBI" id="CHEBI:15378"/>
        <dbReference type="ChEBI" id="CHEBI:30616"/>
        <dbReference type="ChEBI" id="CHEBI:43176"/>
        <dbReference type="ChEBI" id="CHEBI:68546"/>
        <dbReference type="ChEBI" id="CHEBI:456216"/>
        <dbReference type="EC" id="2.7.11.23"/>
    </reaction>
</comment>
<evidence type="ECO:0000256" key="20">
    <source>
        <dbReference type="PIRSR" id="PIRSR637770-2"/>
    </source>
</evidence>
<proteinExistence type="inferred from homology"/>
<dbReference type="PROSITE" id="PS50011">
    <property type="entry name" value="PROTEIN_KINASE_DOM"/>
    <property type="match status" value="1"/>
</dbReference>
<dbReference type="FunFam" id="3.30.200.20:FF:000190">
    <property type="entry name" value="Putative cyclin-dependent kinase 7"/>
    <property type="match status" value="1"/>
</dbReference>
<name>A0A673A0U4_9TELE</name>
<evidence type="ECO:0000256" key="2">
    <source>
        <dbReference type="ARBA" id="ARBA00006485"/>
    </source>
</evidence>
<dbReference type="PANTHER" id="PTHR24056:SF0">
    <property type="entry name" value="CYCLIN-DEPENDENT KINASE 7"/>
    <property type="match status" value="1"/>
</dbReference>
<evidence type="ECO:0000313" key="25">
    <source>
        <dbReference type="Proteomes" id="UP000472271"/>
    </source>
</evidence>
<evidence type="ECO:0000256" key="8">
    <source>
        <dbReference type="ARBA" id="ARBA00022618"/>
    </source>
</evidence>
<accession>A0A673A0U4</accession>
<dbReference type="InterPro" id="IPR037770">
    <property type="entry name" value="CDK7"/>
</dbReference>